<keyword evidence="1" id="KW-0812">Transmembrane</keyword>
<evidence type="ECO:0000256" key="1">
    <source>
        <dbReference type="SAM" id="Phobius"/>
    </source>
</evidence>
<evidence type="ECO:0000313" key="3">
    <source>
        <dbReference type="Proteomes" id="UP000806211"/>
    </source>
</evidence>
<comment type="caution">
    <text evidence="2">The sequence shown here is derived from an EMBL/GenBank/DDBJ whole genome shotgun (WGS) entry which is preliminary data.</text>
</comment>
<feature type="transmembrane region" description="Helical" evidence="1">
    <location>
        <begin position="26"/>
        <end position="46"/>
    </location>
</feature>
<reference evidence="2 3" key="1">
    <citation type="submission" date="2020-10" db="EMBL/GenBank/DDBJ databases">
        <title>ChiBAC.</title>
        <authorList>
            <person name="Zenner C."/>
            <person name="Hitch T.C.A."/>
            <person name="Clavel T."/>
        </authorList>
    </citation>
    <scope>NUCLEOTIDE SEQUENCE [LARGE SCALE GENOMIC DNA]</scope>
    <source>
        <strain evidence="2 3">DSM 107456</strain>
    </source>
</reference>
<dbReference type="EMBL" id="JADCKF010000001">
    <property type="protein sequence ID" value="MBE5054759.1"/>
    <property type="molecule type" value="Genomic_DNA"/>
</dbReference>
<keyword evidence="1" id="KW-1133">Transmembrane helix</keyword>
<dbReference type="RefSeq" id="WP_193536044.1">
    <property type="nucleotide sequence ID" value="NZ_JADCKF010000001.1"/>
</dbReference>
<organism evidence="2 3">
    <name type="scientific">Pseudoflavonifractor gallinarum</name>
    <dbReference type="NCBI Taxonomy" id="2779352"/>
    <lineage>
        <taxon>Bacteria</taxon>
        <taxon>Bacillati</taxon>
        <taxon>Bacillota</taxon>
        <taxon>Clostridia</taxon>
        <taxon>Eubacteriales</taxon>
        <taxon>Oscillospiraceae</taxon>
        <taxon>Pseudoflavonifractor</taxon>
    </lineage>
</organism>
<keyword evidence="1" id="KW-0472">Membrane</keyword>
<sequence length="69" mass="7516">MHDGIVFFGLLAVAMAADSIGPARCVIVFFVVLLLRMSGSALNWLAATRKKRKTPLLPKQQAESNVKAF</sequence>
<accession>A0ABR9R7V5</accession>
<gene>
    <name evidence="2" type="ORF">INF37_01905</name>
</gene>
<dbReference type="Proteomes" id="UP000806211">
    <property type="component" value="Unassembled WGS sequence"/>
</dbReference>
<protein>
    <submittedName>
        <fullName evidence="2">Uncharacterized protein</fullName>
    </submittedName>
</protein>
<keyword evidence="3" id="KW-1185">Reference proteome</keyword>
<name>A0ABR9R7V5_9FIRM</name>
<evidence type="ECO:0000313" key="2">
    <source>
        <dbReference type="EMBL" id="MBE5054759.1"/>
    </source>
</evidence>
<proteinExistence type="predicted"/>